<evidence type="ECO:0008006" key="4">
    <source>
        <dbReference type="Google" id="ProtNLM"/>
    </source>
</evidence>
<dbReference type="RefSeq" id="WP_139180058.1">
    <property type="nucleotide sequence ID" value="NZ_FNLM01000034.1"/>
</dbReference>
<feature type="compositionally biased region" description="Low complexity" evidence="1">
    <location>
        <begin position="79"/>
        <end position="89"/>
    </location>
</feature>
<name>A0A1H2KJL5_9ACTN</name>
<sequence length="105" mass="10615">MRSFRCRSSAQAPRGALVALIVTWGLVLSGCSSGGSATESNPELRQIDVAAMTATLDDAIEELLVPGALALIRTPAGTHTVSAGTTTTGDDIAPAATDTTLSAPF</sequence>
<dbReference type="AlphaFoldDB" id="A0A1H2KJL5"/>
<evidence type="ECO:0000313" key="2">
    <source>
        <dbReference type="EMBL" id="SDU68606.1"/>
    </source>
</evidence>
<organism evidence="2 3">
    <name type="scientific">Gordonia westfalica</name>
    <dbReference type="NCBI Taxonomy" id="158898"/>
    <lineage>
        <taxon>Bacteria</taxon>
        <taxon>Bacillati</taxon>
        <taxon>Actinomycetota</taxon>
        <taxon>Actinomycetes</taxon>
        <taxon>Mycobacteriales</taxon>
        <taxon>Gordoniaceae</taxon>
        <taxon>Gordonia</taxon>
    </lineage>
</organism>
<dbReference type="EMBL" id="FNLM01000034">
    <property type="protein sequence ID" value="SDU68606.1"/>
    <property type="molecule type" value="Genomic_DNA"/>
</dbReference>
<gene>
    <name evidence="2" type="ORF">SAMN04488548_1343307</name>
</gene>
<dbReference type="PROSITE" id="PS51257">
    <property type="entry name" value="PROKAR_LIPOPROTEIN"/>
    <property type="match status" value="1"/>
</dbReference>
<evidence type="ECO:0000256" key="1">
    <source>
        <dbReference type="SAM" id="MobiDB-lite"/>
    </source>
</evidence>
<dbReference type="Proteomes" id="UP000183180">
    <property type="component" value="Unassembled WGS sequence"/>
</dbReference>
<proteinExistence type="predicted"/>
<evidence type="ECO:0000313" key="3">
    <source>
        <dbReference type="Proteomes" id="UP000183180"/>
    </source>
</evidence>
<reference evidence="2 3" key="1">
    <citation type="submission" date="2016-10" db="EMBL/GenBank/DDBJ databases">
        <authorList>
            <person name="de Groot N.N."/>
        </authorList>
    </citation>
    <scope>NUCLEOTIDE SEQUENCE [LARGE SCALE GENOMIC DNA]</scope>
    <source>
        <strain evidence="2 3">DSM 44215</strain>
    </source>
</reference>
<feature type="region of interest" description="Disordered" evidence="1">
    <location>
        <begin position="79"/>
        <end position="105"/>
    </location>
</feature>
<protein>
    <recommendedName>
        <fullName evidence="4">Beta-lactamase</fullName>
    </recommendedName>
</protein>
<dbReference type="STRING" id="158898.SAMN04488548_1343307"/>
<accession>A0A1H2KJL5</accession>